<dbReference type="InterPro" id="IPR004360">
    <property type="entry name" value="Glyas_Fos-R_dOase_dom"/>
</dbReference>
<dbReference type="InterPro" id="IPR029068">
    <property type="entry name" value="Glyas_Bleomycin-R_OHBP_Dase"/>
</dbReference>
<dbReference type="EMBL" id="QJKI01000003">
    <property type="protein sequence ID" value="PXX80839.1"/>
    <property type="molecule type" value="Genomic_DNA"/>
</dbReference>
<dbReference type="GO" id="GO:0016829">
    <property type="term" value="F:lyase activity"/>
    <property type="evidence" value="ECO:0007669"/>
    <property type="project" value="UniProtKB-KW"/>
</dbReference>
<dbReference type="CDD" id="cd07264">
    <property type="entry name" value="VOC_like"/>
    <property type="match status" value="1"/>
</dbReference>
<dbReference type="PANTHER" id="PTHR21366">
    <property type="entry name" value="GLYOXALASE FAMILY PROTEIN"/>
    <property type="match status" value="1"/>
</dbReference>
<reference evidence="2 3" key="1">
    <citation type="submission" date="2018-05" db="EMBL/GenBank/DDBJ databases">
        <title>Genomic Encyclopedia of Type Strains, Phase IV (KMG-IV): sequencing the most valuable type-strain genomes for metagenomic binning, comparative biology and taxonomic classification.</title>
        <authorList>
            <person name="Goeker M."/>
        </authorList>
    </citation>
    <scope>NUCLEOTIDE SEQUENCE [LARGE SCALE GENOMIC DNA]</scope>
    <source>
        <strain evidence="2 3">DSM 29661</strain>
    </source>
</reference>
<keyword evidence="2" id="KW-0456">Lyase</keyword>
<dbReference type="RefSeq" id="WP_110389869.1">
    <property type="nucleotide sequence ID" value="NZ_QJKI01000003.1"/>
</dbReference>
<evidence type="ECO:0000313" key="2">
    <source>
        <dbReference type="EMBL" id="PXX80839.1"/>
    </source>
</evidence>
<dbReference type="Pfam" id="PF00903">
    <property type="entry name" value="Glyoxalase"/>
    <property type="match status" value="1"/>
</dbReference>
<dbReference type="AlphaFoldDB" id="A0A318KSV7"/>
<dbReference type="PANTHER" id="PTHR21366:SF22">
    <property type="entry name" value="VOC DOMAIN-CONTAINING PROTEIN"/>
    <property type="match status" value="1"/>
</dbReference>
<dbReference type="OrthoDB" id="9798430at2"/>
<name>A0A318KSV7_9NEIS</name>
<dbReference type="Gene3D" id="3.10.180.10">
    <property type="entry name" value="2,3-Dihydroxybiphenyl 1,2-Dioxygenase, domain 1"/>
    <property type="match status" value="1"/>
</dbReference>
<feature type="domain" description="VOC" evidence="1">
    <location>
        <begin position="2"/>
        <end position="124"/>
    </location>
</feature>
<dbReference type="InterPro" id="IPR050383">
    <property type="entry name" value="GlyoxalaseI/FosfomycinResist"/>
</dbReference>
<proteinExistence type="predicted"/>
<evidence type="ECO:0000313" key="3">
    <source>
        <dbReference type="Proteomes" id="UP000247555"/>
    </source>
</evidence>
<sequence>MQFGYTILYVPDVPASLAFYQAAFGLNTRFLHDSGDFAELDTGATALAFCSHALLHAMGKSPRAPQADHPSFEIALVTDDVPAAVARAQAAGAQLVQAPTDMPWGQTIAYVSDLNGFLVELCTPVSPPTSA</sequence>
<dbReference type="SUPFAM" id="SSF54593">
    <property type="entry name" value="Glyoxalase/Bleomycin resistance protein/Dihydroxybiphenyl dioxygenase"/>
    <property type="match status" value="1"/>
</dbReference>
<dbReference type="Proteomes" id="UP000247555">
    <property type="component" value="Unassembled WGS sequence"/>
</dbReference>
<evidence type="ECO:0000259" key="1">
    <source>
        <dbReference type="PROSITE" id="PS51819"/>
    </source>
</evidence>
<gene>
    <name evidence="2" type="ORF">DFR34_103182</name>
</gene>
<protein>
    <submittedName>
        <fullName evidence="2">Putative enzyme related to lactoylglutathione lyase</fullName>
    </submittedName>
</protein>
<organism evidence="2 3">
    <name type="scientific">Rivihabitans pingtungensis</name>
    <dbReference type="NCBI Taxonomy" id="1054498"/>
    <lineage>
        <taxon>Bacteria</taxon>
        <taxon>Pseudomonadati</taxon>
        <taxon>Pseudomonadota</taxon>
        <taxon>Betaproteobacteria</taxon>
        <taxon>Neisseriales</taxon>
        <taxon>Aquaspirillaceae</taxon>
        <taxon>Rivihabitans</taxon>
    </lineage>
</organism>
<keyword evidence="3" id="KW-1185">Reference proteome</keyword>
<accession>A0A318KSV7</accession>
<dbReference type="InterPro" id="IPR037523">
    <property type="entry name" value="VOC_core"/>
</dbReference>
<dbReference type="PROSITE" id="PS51819">
    <property type="entry name" value="VOC"/>
    <property type="match status" value="1"/>
</dbReference>
<comment type="caution">
    <text evidence="2">The sequence shown here is derived from an EMBL/GenBank/DDBJ whole genome shotgun (WGS) entry which is preliminary data.</text>
</comment>